<dbReference type="RefSeq" id="WP_079556765.1">
    <property type="nucleotide sequence ID" value="NZ_CP021904.1"/>
</dbReference>
<name>A0A1T5D5K2_9BACT</name>
<dbReference type="KEGG" id="asx:CDL62_16265"/>
<dbReference type="InterPro" id="IPR006683">
    <property type="entry name" value="Thioestr_dom"/>
</dbReference>
<dbReference type="Pfam" id="PF03061">
    <property type="entry name" value="4HBT"/>
    <property type="match status" value="1"/>
</dbReference>
<keyword evidence="3" id="KW-1185">Reference proteome</keyword>
<dbReference type="SUPFAM" id="SSF54637">
    <property type="entry name" value="Thioesterase/thiol ester dehydrase-isomerase"/>
    <property type="match status" value="1"/>
</dbReference>
<gene>
    <name evidence="2" type="ORF">SAMN03080601_00989</name>
</gene>
<protein>
    <submittedName>
        <fullName evidence="2">Acyl-coenzyme A thioesterase PaaI, contains HGG motif</fullName>
    </submittedName>
</protein>
<dbReference type="Gene3D" id="3.10.129.10">
    <property type="entry name" value="Hotdog Thioesterase"/>
    <property type="match status" value="1"/>
</dbReference>
<evidence type="ECO:0000313" key="2">
    <source>
        <dbReference type="EMBL" id="SKB66994.1"/>
    </source>
</evidence>
<dbReference type="GO" id="GO:0016790">
    <property type="term" value="F:thiolester hydrolase activity"/>
    <property type="evidence" value="ECO:0007669"/>
    <property type="project" value="UniProtKB-ARBA"/>
</dbReference>
<dbReference type="EMBL" id="FUYV01000004">
    <property type="protein sequence ID" value="SKB66994.1"/>
    <property type="molecule type" value="Genomic_DNA"/>
</dbReference>
<accession>A0A1T5D5K2</accession>
<proteinExistence type="predicted"/>
<dbReference type="OrthoDB" id="9792301at2"/>
<dbReference type="Proteomes" id="UP000191055">
    <property type="component" value="Unassembled WGS sequence"/>
</dbReference>
<reference evidence="2 3" key="1">
    <citation type="submission" date="2017-02" db="EMBL/GenBank/DDBJ databases">
        <authorList>
            <person name="Peterson S.W."/>
        </authorList>
    </citation>
    <scope>NUCLEOTIDE SEQUENCE [LARGE SCALE GENOMIC DNA]</scope>
    <source>
        <strain evidence="2 3">DSM 24412</strain>
    </source>
</reference>
<dbReference type="STRING" id="889453.SAMN03080601_00989"/>
<evidence type="ECO:0000313" key="3">
    <source>
        <dbReference type="Proteomes" id="UP000191055"/>
    </source>
</evidence>
<organism evidence="2 3">
    <name type="scientific">Alkalitalea saponilacus</name>
    <dbReference type="NCBI Taxonomy" id="889453"/>
    <lineage>
        <taxon>Bacteria</taxon>
        <taxon>Pseudomonadati</taxon>
        <taxon>Bacteroidota</taxon>
        <taxon>Bacteroidia</taxon>
        <taxon>Marinilabiliales</taxon>
        <taxon>Marinilabiliaceae</taxon>
        <taxon>Alkalitalea</taxon>
    </lineage>
</organism>
<feature type="domain" description="Thioesterase" evidence="1">
    <location>
        <begin position="55"/>
        <end position="101"/>
    </location>
</feature>
<dbReference type="CDD" id="cd03443">
    <property type="entry name" value="PaaI_thioesterase"/>
    <property type="match status" value="1"/>
</dbReference>
<dbReference type="AlphaFoldDB" id="A0A1T5D5K2"/>
<sequence length="161" mass="18238">MKRAIVNPFGTKIDERGICFGCSEHNPIGLHMSFFEENGMVCSEWFPDKKFEGYNGVIHGGIQATMMDEIASWYIYTQLNTAGVTKSLSTHYHEPCRISSEPILIRAVSHKKQNRREVAIETEILCGNQLCTSGTIVYVLFPEEMAKTKFNYPGIDAFFTK</sequence>
<evidence type="ECO:0000259" key="1">
    <source>
        <dbReference type="Pfam" id="PF03061"/>
    </source>
</evidence>
<dbReference type="InterPro" id="IPR029069">
    <property type="entry name" value="HotDog_dom_sf"/>
</dbReference>